<evidence type="ECO:0000256" key="2">
    <source>
        <dbReference type="ARBA" id="ARBA00022490"/>
    </source>
</evidence>
<comment type="subcellular location">
    <subcellularLocation>
        <location evidence="1">Cytoplasm</location>
        <location evidence="1">Cytoskeleton</location>
        <location evidence="1">Cilium axoneme</location>
    </subcellularLocation>
</comment>
<sequence length="841" mass="97505">MNPITLLGEISSRSSGSSFALPNIENRILSTAGQAHKIWSPSQLPGTGDIRCLPPSHILLLGPIDPIFTVSGPVDHYKAAIAAKMSAAKFQICPIFPNMFSDLPTYPRVQLVRRRGPPVAPYEETSSGKPDTASTKSIDVLGKDRTRFFCHVVNFPPPDLRYMEFPTFTIEKAEKIRRKPTQNAKVQTVFRDSEAQTIPWEPPFIVMDEGDPEILKLDFLKWGSGLPAGMHEVELIERARMKAAWDKAMKPNANDPNSLKLFRDYLEALERDEWAFREKEIQEIQDLRLELLEKMLAELHEHAKERTQTKLNRLIATKQAEIDEQIIKIRKKTARELRKLDARRMGIKQKYHETSIIEEHVNRASEVYGPLMRHGEHPKRWHQIIDEKMKTYRAQFIGNSITHLGVEMFSTLPRWLNQATKLSKYVPTKSTKTRLCQRETRWSAQVLKELHDELKKIRKETKRRPCSLRTRIDADVVESSTPEIEGIPQLEEDVYQATVLLQSYIRGRATQIMIYEGRDTCKELIQELKHSVGLLKKQKEQRAREKLIVKNQQRDETVQLNMIERLKGSLGRLQGSVVGTLLDFLNKELRRLLEERKVHAMCLLYERERCIREAAEAGRRQKELRRRREHDEIFKQIVKVTQDSVDMYLQDIITEGMEFASSEEATEFILRLTNRIEEETDALYEESIKVPLEEQDEQIADLVHHFVLPEVQKTLVRKKIKAQQKQNLRMVHETVYSRFETLPRIGRSEDQLEEEVSEVVSGLLKDMDDRVLYSDFTQFGLGPVDPYQTYLSQLVEQNEAADNMNNLDNTYDVNYCKQSPYFRSEGLDTITEVDSENSSIK</sequence>
<comment type="similarity">
    <text evidence="5">Belongs to the CFAP91 family.</text>
</comment>
<dbReference type="InterPro" id="IPR026720">
    <property type="entry name" value="CFAP91"/>
</dbReference>
<dbReference type="PANTHER" id="PTHR22455">
    <property type="entry name" value="CILIA- AND FLAGELLA-ASSOCIATED PROTEIN 91"/>
    <property type="match status" value="1"/>
</dbReference>
<evidence type="ECO:0000256" key="5">
    <source>
        <dbReference type="ARBA" id="ARBA00029468"/>
    </source>
</evidence>
<evidence type="ECO:0000259" key="8">
    <source>
        <dbReference type="Pfam" id="PF14738"/>
    </source>
</evidence>
<evidence type="ECO:0000256" key="6">
    <source>
        <dbReference type="ARBA" id="ARBA00029555"/>
    </source>
</evidence>
<dbReference type="Pfam" id="PF14738">
    <property type="entry name" value="CFAP91"/>
    <property type="match status" value="1"/>
</dbReference>
<evidence type="ECO:0000256" key="3">
    <source>
        <dbReference type="ARBA" id="ARBA00023212"/>
    </source>
</evidence>
<evidence type="ECO:0000256" key="7">
    <source>
        <dbReference type="SAM" id="MobiDB-lite"/>
    </source>
</evidence>
<keyword evidence="2" id="KW-0963">Cytoplasm</keyword>
<keyword evidence="10" id="KW-1185">Reference proteome</keyword>
<evidence type="ECO:0000256" key="4">
    <source>
        <dbReference type="ARBA" id="ARBA00023273"/>
    </source>
</evidence>
<feature type="domain" description="CFAP91" evidence="8">
    <location>
        <begin position="186"/>
        <end position="339"/>
    </location>
</feature>
<comment type="caution">
    <text evidence="9">The sequence shown here is derived from an EMBL/GenBank/DDBJ whole genome shotgun (WGS) entry which is preliminary data.</text>
</comment>
<name>A0ABQ9JD12_9CUCU</name>
<organism evidence="9 10">
    <name type="scientific">Molorchus minor</name>
    <dbReference type="NCBI Taxonomy" id="1323400"/>
    <lineage>
        <taxon>Eukaryota</taxon>
        <taxon>Metazoa</taxon>
        <taxon>Ecdysozoa</taxon>
        <taxon>Arthropoda</taxon>
        <taxon>Hexapoda</taxon>
        <taxon>Insecta</taxon>
        <taxon>Pterygota</taxon>
        <taxon>Neoptera</taxon>
        <taxon>Endopterygota</taxon>
        <taxon>Coleoptera</taxon>
        <taxon>Polyphaga</taxon>
        <taxon>Cucujiformia</taxon>
        <taxon>Chrysomeloidea</taxon>
        <taxon>Cerambycidae</taxon>
        <taxon>Lamiinae</taxon>
        <taxon>Monochamini</taxon>
        <taxon>Molorchus</taxon>
    </lineage>
</organism>
<evidence type="ECO:0000313" key="9">
    <source>
        <dbReference type="EMBL" id="KAJ8975518.1"/>
    </source>
</evidence>
<reference evidence="9" key="1">
    <citation type="journal article" date="2023" name="Insect Mol. Biol.">
        <title>Genome sequencing provides insights into the evolution of gene families encoding plant cell wall-degrading enzymes in longhorned beetles.</title>
        <authorList>
            <person name="Shin N.R."/>
            <person name="Okamura Y."/>
            <person name="Kirsch R."/>
            <person name="Pauchet Y."/>
        </authorList>
    </citation>
    <scope>NUCLEOTIDE SEQUENCE</scope>
    <source>
        <strain evidence="9">MMC_N1</strain>
    </source>
</reference>
<evidence type="ECO:0000256" key="1">
    <source>
        <dbReference type="ARBA" id="ARBA00004430"/>
    </source>
</evidence>
<dbReference type="PANTHER" id="PTHR22455:SF10">
    <property type="entry name" value="CILIA- AND FLAGELLA-ASSOCIATED PROTEIN 91"/>
    <property type="match status" value="1"/>
</dbReference>
<keyword evidence="4" id="KW-0966">Cell projection</keyword>
<gene>
    <name evidence="9" type="ORF">NQ317_010633</name>
</gene>
<dbReference type="InterPro" id="IPR032840">
    <property type="entry name" value="CFAP91_dom"/>
</dbReference>
<evidence type="ECO:0000313" key="10">
    <source>
        <dbReference type="Proteomes" id="UP001162164"/>
    </source>
</evidence>
<protein>
    <recommendedName>
        <fullName evidence="6">Cilia- and flagella-associated protein 91</fullName>
    </recommendedName>
</protein>
<dbReference type="EMBL" id="JAPWTJ010000811">
    <property type="protein sequence ID" value="KAJ8975518.1"/>
    <property type="molecule type" value="Genomic_DNA"/>
</dbReference>
<accession>A0ABQ9JD12</accession>
<keyword evidence="3" id="KW-0206">Cytoskeleton</keyword>
<proteinExistence type="inferred from homology"/>
<dbReference type="Proteomes" id="UP001162164">
    <property type="component" value="Unassembled WGS sequence"/>
</dbReference>
<feature type="compositionally biased region" description="Polar residues" evidence="7">
    <location>
        <begin position="124"/>
        <end position="136"/>
    </location>
</feature>
<feature type="region of interest" description="Disordered" evidence="7">
    <location>
        <begin position="117"/>
        <end position="136"/>
    </location>
</feature>